<gene>
    <name evidence="1" type="ORF">AN957_09680</name>
</gene>
<dbReference type="RefSeq" id="WP_056683739.1">
    <property type="nucleotide sequence ID" value="NZ_LJIX01000006.1"/>
</dbReference>
<keyword evidence="2" id="KW-1185">Reference proteome</keyword>
<reference evidence="1 2" key="1">
    <citation type="submission" date="2015-09" db="EMBL/GenBank/DDBJ databases">
        <title>Genome sequencing project for genomic taxonomy and phylogenomics of Bacillus-like bacteria.</title>
        <authorList>
            <person name="Liu B."/>
            <person name="Wang J."/>
            <person name="Zhu Y."/>
            <person name="Liu G."/>
            <person name="Chen Q."/>
            <person name="Chen Z."/>
            <person name="Lan J."/>
            <person name="Che J."/>
            <person name="Ge C."/>
            <person name="Shi H."/>
            <person name="Pan Z."/>
            <person name="Liu X."/>
        </authorList>
    </citation>
    <scope>NUCLEOTIDE SEQUENCE [LARGE SCALE GENOMIC DNA]</scope>
    <source>
        <strain evidence="1 2">FJAT-18043</strain>
    </source>
</reference>
<dbReference type="EMBL" id="LJIX01000006">
    <property type="protein sequence ID" value="KQL18814.1"/>
    <property type="molecule type" value="Genomic_DNA"/>
</dbReference>
<dbReference type="AlphaFoldDB" id="A0A0Q3QM48"/>
<dbReference type="STRING" id="1637975.AN957_09680"/>
<accession>A0A0Q3QM48</accession>
<proteinExistence type="predicted"/>
<organism evidence="1 2">
    <name type="scientific">Cytobacillus solani</name>
    <dbReference type="NCBI Taxonomy" id="1637975"/>
    <lineage>
        <taxon>Bacteria</taxon>
        <taxon>Bacillati</taxon>
        <taxon>Bacillota</taxon>
        <taxon>Bacilli</taxon>
        <taxon>Bacillales</taxon>
        <taxon>Bacillaceae</taxon>
        <taxon>Cytobacillus</taxon>
    </lineage>
</organism>
<sequence length="141" mass="16456">MNWLKRLFKRKDDEVYFADGPAYEPGDLVIVYDPYVLDGMDAHEVREPRYETVKQSAFIPNLGVFAYQFEGGDGAWYNEAWLFPAVYLTERISVVFPYEPTQAEQIDALLDEYRDYKALADTFGDAEYCERLAELRRLGEK</sequence>
<dbReference type="PATRIC" id="fig|1637975.4.peg.1710"/>
<comment type="caution">
    <text evidence="1">The sequence shown here is derived from an EMBL/GenBank/DDBJ whole genome shotgun (WGS) entry which is preliminary data.</text>
</comment>
<protein>
    <submittedName>
        <fullName evidence="1">Uncharacterized protein</fullName>
    </submittedName>
</protein>
<dbReference type="Proteomes" id="UP000050996">
    <property type="component" value="Unassembled WGS sequence"/>
</dbReference>
<evidence type="ECO:0000313" key="2">
    <source>
        <dbReference type="Proteomes" id="UP000050996"/>
    </source>
</evidence>
<evidence type="ECO:0000313" key="1">
    <source>
        <dbReference type="EMBL" id="KQL18814.1"/>
    </source>
</evidence>
<name>A0A0Q3QM48_9BACI</name>